<name>A0ABR7WC75_9ACTN</name>
<dbReference type="EMBL" id="JACWMS010000001">
    <property type="protein sequence ID" value="MBD1319334.1"/>
    <property type="molecule type" value="Genomic_DNA"/>
</dbReference>
<dbReference type="RefSeq" id="WP_190266177.1">
    <property type="nucleotide sequence ID" value="NZ_BAABAD010000003.1"/>
</dbReference>
<dbReference type="Proteomes" id="UP000602395">
    <property type="component" value="Unassembled WGS sequence"/>
</dbReference>
<feature type="domain" description="AMP-binding enzyme C-terminal" evidence="2">
    <location>
        <begin position="446"/>
        <end position="521"/>
    </location>
</feature>
<dbReference type="PANTHER" id="PTHR43201">
    <property type="entry name" value="ACYL-COA SYNTHETASE"/>
    <property type="match status" value="1"/>
</dbReference>
<dbReference type="Pfam" id="PF00501">
    <property type="entry name" value="AMP-binding"/>
    <property type="match status" value="1"/>
</dbReference>
<evidence type="ECO:0000313" key="3">
    <source>
        <dbReference type="EMBL" id="MBD1319334.1"/>
    </source>
</evidence>
<dbReference type="Pfam" id="PF13193">
    <property type="entry name" value="AMP-binding_C"/>
    <property type="match status" value="1"/>
</dbReference>
<dbReference type="InterPro" id="IPR042099">
    <property type="entry name" value="ANL_N_sf"/>
</dbReference>
<dbReference type="PANTHER" id="PTHR43201:SF32">
    <property type="entry name" value="2-SUCCINYLBENZOATE--COA LIGASE, CHLOROPLASTIC_PEROXISOMAL"/>
    <property type="match status" value="1"/>
</dbReference>
<dbReference type="Gene3D" id="3.30.300.30">
    <property type="match status" value="1"/>
</dbReference>
<dbReference type="SUPFAM" id="SSF56801">
    <property type="entry name" value="Acetyl-CoA synthetase-like"/>
    <property type="match status" value="1"/>
</dbReference>
<organism evidence="3 4">
    <name type="scientific">Gordonia hankookensis</name>
    <dbReference type="NCBI Taxonomy" id="589403"/>
    <lineage>
        <taxon>Bacteria</taxon>
        <taxon>Bacillati</taxon>
        <taxon>Actinomycetota</taxon>
        <taxon>Actinomycetes</taxon>
        <taxon>Mycobacteriales</taxon>
        <taxon>Gordoniaceae</taxon>
        <taxon>Gordonia</taxon>
    </lineage>
</organism>
<dbReference type="NCBIfam" id="NF005863">
    <property type="entry name" value="PRK07798.1"/>
    <property type="match status" value="1"/>
</dbReference>
<gene>
    <name evidence="3" type="ORF">IDF66_07035</name>
</gene>
<dbReference type="Gene3D" id="3.40.50.12780">
    <property type="entry name" value="N-terminal domain of ligase-like"/>
    <property type="match status" value="1"/>
</dbReference>
<evidence type="ECO:0000259" key="2">
    <source>
        <dbReference type="Pfam" id="PF13193"/>
    </source>
</evidence>
<evidence type="ECO:0000259" key="1">
    <source>
        <dbReference type="Pfam" id="PF00501"/>
    </source>
</evidence>
<reference evidence="3 4" key="1">
    <citation type="submission" date="2020-09" db="EMBL/GenBank/DDBJ databases">
        <title>Novel species in genus Gordonia.</title>
        <authorList>
            <person name="Zhang G."/>
        </authorList>
    </citation>
    <scope>NUCLEOTIDE SEQUENCE [LARGE SCALE GENOMIC DNA]</scope>
    <source>
        <strain evidence="3 4">ON-33</strain>
    </source>
</reference>
<dbReference type="PROSITE" id="PS00455">
    <property type="entry name" value="AMP_BINDING"/>
    <property type="match status" value="1"/>
</dbReference>
<feature type="domain" description="AMP-dependent synthetase/ligase" evidence="1">
    <location>
        <begin position="12"/>
        <end position="348"/>
    </location>
</feature>
<accession>A0ABR7WC75</accession>
<dbReference type="InterPro" id="IPR020845">
    <property type="entry name" value="AMP-binding_CS"/>
</dbReference>
<evidence type="ECO:0000313" key="4">
    <source>
        <dbReference type="Proteomes" id="UP000602395"/>
    </source>
</evidence>
<dbReference type="InterPro" id="IPR025110">
    <property type="entry name" value="AMP-bd_C"/>
</dbReference>
<comment type="caution">
    <text evidence="3">The sequence shown here is derived from an EMBL/GenBank/DDBJ whole genome shotgun (WGS) entry which is preliminary data.</text>
</comment>
<proteinExistence type="predicted"/>
<dbReference type="InterPro" id="IPR000873">
    <property type="entry name" value="AMP-dep_synth/lig_dom"/>
</dbReference>
<protein>
    <submittedName>
        <fullName evidence="3">AMP-binding protein</fullName>
    </submittedName>
</protein>
<keyword evidence="4" id="KW-1185">Reference proteome</keyword>
<sequence>MKEWTVGEILDAVAGAVPDREMTICGTRRTTYAESARRTTDLARYLASRGLGAHTHRDDLDRWECGQDRVALIMHNDLYVDAFVACLRGRVIPVNVNHHYSPREIKALLDHVRPSGVIFHRSLAHLLAEATLPAGVDVLVAIEDADGSELPGAVSLDEALAIGATAQPVTPSPDDLMMVCTGGTTGLPKGVLWRQADAYISTMTGLEHESAEALVELIPESGEPFFAVSPLMHAAGISTALSAVVAGRTAVIYDNRGRFDARSVLETAEREKARILTIVGDAYAGPLVAELRTRSYDLSSLIGIGSGGAAINPRHKSDLLELLPHIVILDTFGSSETGGMATSPTMTDSPAETFVMHPSGRVVSADRTRFLEVGDGELGWIARTGRVPIGYFDDRDATLHTFPEIDGVRVSIPGDRAHLEADGSIRLHGRDSLVINSGGEKIFVEEVEEILRGHPAVVDALVVGRPSSRWGTEVVAVVALDPGGELTAEELRAFTALHLSRFKVPKKIILVDKVERLANGKADYRWAASIASASRADTMTVA</sequence>
<dbReference type="InterPro" id="IPR045851">
    <property type="entry name" value="AMP-bd_C_sf"/>
</dbReference>